<comment type="caution">
    <text evidence="1">The sequence shown here is derived from an EMBL/GenBank/DDBJ whole genome shotgun (WGS) entry which is preliminary data.</text>
</comment>
<sequence>MAKGEMDQMFPADLYWTPPLFISGIVVGPEDRGSSGGQSHLFLIFSFSP</sequence>
<accession>A0A3S5AZN8</accession>
<evidence type="ECO:0000313" key="1">
    <source>
        <dbReference type="EMBL" id="VEL29440.1"/>
    </source>
</evidence>
<gene>
    <name evidence="1" type="ORF">PXEA_LOCUS22880</name>
</gene>
<name>A0A3S5AZN8_9PLAT</name>
<proteinExistence type="predicted"/>
<dbReference type="EMBL" id="CAAALY010103180">
    <property type="protein sequence ID" value="VEL29440.1"/>
    <property type="molecule type" value="Genomic_DNA"/>
</dbReference>
<dbReference type="AlphaFoldDB" id="A0A3S5AZN8"/>
<protein>
    <submittedName>
        <fullName evidence="1">Uncharacterized protein</fullName>
    </submittedName>
</protein>
<dbReference type="Proteomes" id="UP000784294">
    <property type="component" value="Unassembled WGS sequence"/>
</dbReference>
<reference evidence="1" key="1">
    <citation type="submission" date="2018-11" db="EMBL/GenBank/DDBJ databases">
        <authorList>
            <consortium name="Pathogen Informatics"/>
        </authorList>
    </citation>
    <scope>NUCLEOTIDE SEQUENCE</scope>
</reference>
<organism evidence="1 2">
    <name type="scientific">Protopolystoma xenopodis</name>
    <dbReference type="NCBI Taxonomy" id="117903"/>
    <lineage>
        <taxon>Eukaryota</taxon>
        <taxon>Metazoa</taxon>
        <taxon>Spiralia</taxon>
        <taxon>Lophotrochozoa</taxon>
        <taxon>Platyhelminthes</taxon>
        <taxon>Monogenea</taxon>
        <taxon>Polyopisthocotylea</taxon>
        <taxon>Polystomatidea</taxon>
        <taxon>Polystomatidae</taxon>
        <taxon>Protopolystoma</taxon>
    </lineage>
</organism>
<evidence type="ECO:0000313" key="2">
    <source>
        <dbReference type="Proteomes" id="UP000784294"/>
    </source>
</evidence>
<keyword evidence="2" id="KW-1185">Reference proteome</keyword>